<feature type="transmembrane region" description="Helical" evidence="1">
    <location>
        <begin position="40"/>
        <end position="60"/>
    </location>
</feature>
<organism evidence="2">
    <name type="scientific">Methylobacterium bullatum</name>
    <dbReference type="NCBI Taxonomy" id="570505"/>
    <lineage>
        <taxon>Bacteria</taxon>
        <taxon>Pseudomonadati</taxon>
        <taxon>Pseudomonadota</taxon>
        <taxon>Alphaproteobacteria</taxon>
        <taxon>Hyphomicrobiales</taxon>
        <taxon>Methylobacteriaceae</taxon>
        <taxon>Methylobacterium</taxon>
    </lineage>
</organism>
<dbReference type="InterPro" id="IPR046093">
    <property type="entry name" value="DUF6111"/>
</dbReference>
<name>A0A679IU76_9HYPH</name>
<dbReference type="EMBL" id="LR743504">
    <property type="protein sequence ID" value="CAA2103202.1"/>
    <property type="molecule type" value="Genomic_DNA"/>
</dbReference>
<evidence type="ECO:0000256" key="1">
    <source>
        <dbReference type="SAM" id="Phobius"/>
    </source>
</evidence>
<sequence length="85" mass="9552">MIRRLFEEALIFLLPFMLFGLYLAIRGRNPRHGAHWEGSVFRLTMGGLVLVILSLVVVGLTGEKHRGGYVPPRIENGQVVPGHFQ</sequence>
<protein>
    <submittedName>
        <fullName evidence="2">Uncharacterized protein</fullName>
    </submittedName>
</protein>
<gene>
    <name evidence="2" type="ORF">MBUL_02073</name>
</gene>
<accession>A0A679IU76</accession>
<dbReference type="Pfam" id="PF19606">
    <property type="entry name" value="DUF6111"/>
    <property type="match status" value="1"/>
</dbReference>
<reference evidence="2" key="1">
    <citation type="submission" date="2019-12" db="EMBL/GenBank/DDBJ databases">
        <authorList>
            <person name="Cremers G."/>
        </authorList>
    </citation>
    <scope>NUCLEOTIDE SEQUENCE</scope>
    <source>
        <strain evidence="2">Mbul1</strain>
    </source>
</reference>
<keyword evidence="1" id="KW-0472">Membrane</keyword>
<keyword evidence="1" id="KW-1133">Transmembrane helix</keyword>
<evidence type="ECO:0000313" key="2">
    <source>
        <dbReference type="EMBL" id="CAA2103202.1"/>
    </source>
</evidence>
<proteinExistence type="predicted"/>
<keyword evidence="1" id="KW-0812">Transmembrane</keyword>
<feature type="transmembrane region" description="Helical" evidence="1">
    <location>
        <begin position="9"/>
        <end position="25"/>
    </location>
</feature>
<dbReference type="AlphaFoldDB" id="A0A679IU76"/>